<dbReference type="InterPro" id="IPR036047">
    <property type="entry name" value="F-box-like_dom_sf"/>
</dbReference>
<proteinExistence type="predicted"/>
<dbReference type="CDD" id="cd09917">
    <property type="entry name" value="F-box_SF"/>
    <property type="match status" value="1"/>
</dbReference>
<evidence type="ECO:0000313" key="3">
    <source>
        <dbReference type="Proteomes" id="UP001146351"/>
    </source>
</evidence>
<name>A0A9W9HUW5_9EURO</name>
<accession>A0A9W9HUW5</accession>
<keyword evidence="3" id="KW-1185">Reference proteome</keyword>
<evidence type="ECO:0000259" key="1">
    <source>
        <dbReference type="PROSITE" id="PS50181"/>
    </source>
</evidence>
<dbReference type="AlphaFoldDB" id="A0A9W9HUW5"/>
<dbReference type="Pfam" id="PF12937">
    <property type="entry name" value="F-box-like"/>
    <property type="match status" value="1"/>
</dbReference>
<dbReference type="SUPFAM" id="SSF81383">
    <property type="entry name" value="F-box domain"/>
    <property type="match status" value="1"/>
</dbReference>
<dbReference type="OrthoDB" id="4191831at2759"/>
<dbReference type="EMBL" id="JAPQKO010000006">
    <property type="protein sequence ID" value="KAJ5155464.1"/>
    <property type="molecule type" value="Genomic_DNA"/>
</dbReference>
<dbReference type="SMART" id="SM00256">
    <property type="entry name" value="FBOX"/>
    <property type="match status" value="1"/>
</dbReference>
<reference evidence="2" key="1">
    <citation type="submission" date="2022-11" db="EMBL/GenBank/DDBJ databases">
        <authorList>
            <person name="Petersen C."/>
        </authorList>
    </citation>
    <scope>NUCLEOTIDE SEQUENCE</scope>
    <source>
        <strain evidence="2">IBT 21917</strain>
    </source>
</reference>
<sequence>MVAHAPKCPSVLNVLPQELWEEILSYLPSHDIASVVSTSRKLRAASEAALYHRIEIDWADGAAYEPLRRRVIALFLTICRRPELAANVRHVAMTVSMIIPVEDLKDLQPPREAVEYAKNIVTRAQFSYPDAWVVAIERGDPYAYATLFISQLHHLRSLRLDSSFVWMSGFPGLMMWHSMFPGASVPAHTLSSFSKLELVEYGANYWPPYFDDQLIELQKWEYPMRPPSPDQFTAMLFLPCLRSLEIWTEKLNGFFDLLERSSWSSHNLARIERLVLSQSLVHDEQVEKLLSFTSSVTTVHLGLVYQIQDKTIIEDGNALLRGLMSTRNTLEHLSIQIEWWGEWMDIARAQNGLEERLQPFHGFLRHFPNLRSAEVPLVMLVGSDDGPPSRQSLAAMLPRNLQRLCLTQNSPLASNIEWSLPRAMELVQEFLPSVKRSTPSLEQIVMRVSYRCEDLQQEVVKTRHVCSKLGLGIEIVLMSGDRGPGLWTRSRDFDECRPRAAFMMM</sequence>
<feature type="domain" description="F-box" evidence="1">
    <location>
        <begin position="9"/>
        <end position="54"/>
    </location>
</feature>
<organism evidence="2 3">
    <name type="scientific">Penicillium capsulatum</name>
    <dbReference type="NCBI Taxonomy" id="69766"/>
    <lineage>
        <taxon>Eukaryota</taxon>
        <taxon>Fungi</taxon>
        <taxon>Dikarya</taxon>
        <taxon>Ascomycota</taxon>
        <taxon>Pezizomycotina</taxon>
        <taxon>Eurotiomycetes</taxon>
        <taxon>Eurotiomycetidae</taxon>
        <taxon>Eurotiales</taxon>
        <taxon>Aspergillaceae</taxon>
        <taxon>Penicillium</taxon>
    </lineage>
</organism>
<dbReference type="Proteomes" id="UP001146351">
    <property type="component" value="Unassembled WGS sequence"/>
</dbReference>
<protein>
    <recommendedName>
        <fullName evidence="1">F-box domain-containing protein</fullName>
    </recommendedName>
</protein>
<evidence type="ECO:0000313" key="2">
    <source>
        <dbReference type="EMBL" id="KAJ5155464.1"/>
    </source>
</evidence>
<reference evidence="2" key="2">
    <citation type="journal article" date="2023" name="IMA Fungus">
        <title>Comparative genomic study of the Penicillium genus elucidates a diverse pangenome and 15 lateral gene transfer events.</title>
        <authorList>
            <person name="Petersen C."/>
            <person name="Sorensen T."/>
            <person name="Nielsen M.R."/>
            <person name="Sondergaard T.E."/>
            <person name="Sorensen J.L."/>
            <person name="Fitzpatrick D.A."/>
            <person name="Frisvad J.C."/>
            <person name="Nielsen K.L."/>
        </authorList>
    </citation>
    <scope>NUCLEOTIDE SEQUENCE</scope>
    <source>
        <strain evidence="2">IBT 21917</strain>
    </source>
</reference>
<comment type="caution">
    <text evidence="2">The sequence shown here is derived from an EMBL/GenBank/DDBJ whole genome shotgun (WGS) entry which is preliminary data.</text>
</comment>
<dbReference type="PROSITE" id="PS50181">
    <property type="entry name" value="FBOX"/>
    <property type="match status" value="1"/>
</dbReference>
<gene>
    <name evidence="2" type="ORF">N7492_008267</name>
</gene>
<dbReference type="InterPro" id="IPR001810">
    <property type="entry name" value="F-box_dom"/>
</dbReference>